<feature type="region of interest" description="Disordered" evidence="1">
    <location>
        <begin position="271"/>
        <end position="295"/>
    </location>
</feature>
<protein>
    <submittedName>
        <fullName evidence="3">Zinc finger, C2H2 domain-containing protein</fullName>
    </submittedName>
</protein>
<evidence type="ECO:0000256" key="1">
    <source>
        <dbReference type="SAM" id="MobiDB-lite"/>
    </source>
</evidence>
<evidence type="ECO:0000313" key="5">
    <source>
        <dbReference type="Proteomes" id="UP000030755"/>
    </source>
</evidence>
<organism evidence="3 5">
    <name type="scientific">Rozella allomycis (strain CSF55)</name>
    <dbReference type="NCBI Taxonomy" id="988480"/>
    <lineage>
        <taxon>Eukaryota</taxon>
        <taxon>Fungi</taxon>
        <taxon>Fungi incertae sedis</taxon>
        <taxon>Cryptomycota</taxon>
        <taxon>Cryptomycota incertae sedis</taxon>
        <taxon>Rozella</taxon>
    </lineage>
</organism>
<dbReference type="CDD" id="cd06260">
    <property type="entry name" value="DUF820-like"/>
    <property type="match status" value="1"/>
</dbReference>
<dbReference type="OrthoDB" id="88517at2759"/>
<dbReference type="InterPro" id="IPR013087">
    <property type="entry name" value="Znf_C2H2_type"/>
</dbReference>
<dbReference type="Proteomes" id="UP000281549">
    <property type="component" value="Unassembled WGS sequence"/>
</dbReference>
<reference evidence="4" key="3">
    <citation type="submission" date="2018-08" db="EMBL/GenBank/DDBJ databases">
        <title>Leveraging single-cell genomics to expand the Fungal Tree of Life.</title>
        <authorList>
            <consortium name="DOE Joint Genome Institute"/>
            <person name="Ahrendt S.R."/>
            <person name="Quandt C.A."/>
            <person name="Ciobanu D."/>
            <person name="Clum A."/>
            <person name="Salamov A."/>
            <person name="Andreopoulos B."/>
            <person name="Cheng J.-F."/>
            <person name="Woyke T."/>
            <person name="Pelin A."/>
            <person name="Henrissat B."/>
            <person name="Reynolds N."/>
            <person name="Benny G.L."/>
            <person name="Smith M.E."/>
            <person name="James T.Y."/>
            <person name="Grigoriev I.V."/>
        </authorList>
    </citation>
    <scope>NUCLEOTIDE SEQUENCE</scope>
    <source>
        <strain evidence="4">CSF55</strain>
    </source>
</reference>
<dbReference type="PROSITE" id="PS00028">
    <property type="entry name" value="ZINC_FINGER_C2H2_1"/>
    <property type="match status" value="1"/>
</dbReference>
<dbReference type="Pfam" id="PF05685">
    <property type="entry name" value="Uma2"/>
    <property type="match status" value="1"/>
</dbReference>
<dbReference type="EMBL" id="KE561130">
    <property type="protein sequence ID" value="EPZ32622.1"/>
    <property type="molecule type" value="Genomic_DNA"/>
</dbReference>
<dbReference type="GO" id="GO:0006302">
    <property type="term" value="P:double-strand break repair"/>
    <property type="evidence" value="ECO:0007669"/>
    <property type="project" value="UniProtKB-ARBA"/>
</dbReference>
<evidence type="ECO:0000313" key="6">
    <source>
        <dbReference type="Proteomes" id="UP000281549"/>
    </source>
</evidence>
<gene>
    <name evidence="3" type="ORF">O9G_002708</name>
    <name evidence="4" type="ORF">ROZALSC1DRAFT_31273</name>
</gene>
<feature type="domain" description="C2H2-type" evidence="2">
    <location>
        <begin position="245"/>
        <end position="266"/>
    </location>
</feature>
<evidence type="ECO:0000313" key="3">
    <source>
        <dbReference type="EMBL" id="EPZ32622.1"/>
    </source>
</evidence>
<dbReference type="Proteomes" id="UP000030755">
    <property type="component" value="Unassembled WGS sequence"/>
</dbReference>
<keyword evidence="5" id="KW-1185">Reference proteome</keyword>
<dbReference type="SUPFAM" id="SSF52980">
    <property type="entry name" value="Restriction endonuclease-like"/>
    <property type="match status" value="1"/>
</dbReference>
<dbReference type="InterPro" id="IPR011335">
    <property type="entry name" value="Restrct_endonuc-II-like"/>
</dbReference>
<accession>A0A075AVA7</accession>
<evidence type="ECO:0000313" key="4">
    <source>
        <dbReference type="EMBL" id="RKP16872.1"/>
    </source>
</evidence>
<dbReference type="InterPro" id="IPR012296">
    <property type="entry name" value="Nuclease_put_TT1808"/>
</dbReference>
<evidence type="ECO:0000259" key="2">
    <source>
        <dbReference type="PROSITE" id="PS00028"/>
    </source>
</evidence>
<dbReference type="HOGENOM" id="CLU_054438_0_0_1"/>
<name>A0A075AVA7_ROZAC</name>
<dbReference type="EMBL" id="ML006178">
    <property type="protein sequence ID" value="RKP16872.1"/>
    <property type="molecule type" value="Genomic_DNA"/>
</dbReference>
<sequence length="295" mass="33693">MSIDLEKRYSVEEYQSLINSVTFPVEINGDVFISLELLGSGHLHPVPPKPFFRESVVAFLVVQLYDYSKSGLCPGVVTASQGGFKIEDFPLSVNSGNGHPVRIIRAPDVSFTPRNQTRDLDAHQLHTFLGRPFTPSAIFEVEDISKRSNLANMRRKIRNEYMCARSTIRWAVVVDAEHETILVFHKTEDGRIVETYHDPATTLHAPNDILPGFFLEPLALMHSLEENLLSSSTEEEQNEEGNALCPYCREELDNIDAMVYHIRAAHLNRNRKRRELRKRARGKALSPRKRRKEDE</sequence>
<proteinExistence type="predicted"/>
<dbReference type="Gene3D" id="3.90.1570.10">
    <property type="entry name" value="tt1808, chain A"/>
    <property type="match status" value="1"/>
</dbReference>
<dbReference type="AlphaFoldDB" id="A0A075AVA7"/>
<reference evidence="6" key="2">
    <citation type="journal article" date="2018" name="Nat. Microbiol.">
        <title>Leveraging single-cell genomics to expand the fungal tree of life.</title>
        <authorList>
            <person name="Ahrendt S.R."/>
            <person name="Quandt C.A."/>
            <person name="Ciobanu D."/>
            <person name="Clum A."/>
            <person name="Salamov A."/>
            <person name="Andreopoulos B."/>
            <person name="Cheng J.F."/>
            <person name="Woyke T."/>
            <person name="Pelin A."/>
            <person name="Henrissat B."/>
            <person name="Reynolds N.K."/>
            <person name="Benny G.L."/>
            <person name="Smith M.E."/>
            <person name="James T.Y."/>
            <person name="Grigoriev I.V."/>
        </authorList>
    </citation>
    <scope>NUCLEOTIDE SEQUENCE [LARGE SCALE GENOMIC DNA]</scope>
    <source>
        <strain evidence="6">CSF55</strain>
    </source>
</reference>
<dbReference type="InterPro" id="IPR008538">
    <property type="entry name" value="Uma2"/>
</dbReference>
<dbReference type="OMA" id="HAPNDIL"/>
<reference evidence="3 5" key="1">
    <citation type="journal article" date="2013" name="Curr. Biol.">
        <title>Shared signatures of parasitism and phylogenomics unite Cryptomycota and microsporidia.</title>
        <authorList>
            <person name="James T.Y."/>
            <person name="Pelin A."/>
            <person name="Bonen L."/>
            <person name="Ahrendt S."/>
            <person name="Sain D."/>
            <person name="Corradi N."/>
            <person name="Stajich J.E."/>
        </authorList>
    </citation>
    <scope>NUCLEOTIDE SEQUENCE [LARGE SCALE GENOMIC DNA]</scope>
    <source>
        <strain evidence="3 5">CSF55</strain>
        <strain evidence="3 5">CSF55</strain>
    </source>
</reference>